<dbReference type="Pfam" id="PF25601">
    <property type="entry name" value="AAA_lid_14"/>
    <property type="match status" value="1"/>
</dbReference>
<dbReference type="RefSeq" id="WP_213237799.1">
    <property type="nucleotide sequence ID" value="NZ_JAHBCL010000028.1"/>
</dbReference>
<evidence type="ECO:0000259" key="5">
    <source>
        <dbReference type="PROSITE" id="PS50045"/>
    </source>
</evidence>
<keyword evidence="4" id="KW-0804">Transcription</keyword>
<dbReference type="PANTHER" id="PTHR32071:SF121">
    <property type="entry name" value="SIGMA L-DEPENDENT TRANSCRIPTIONAL REGULATOR YQIR-RELATED"/>
    <property type="match status" value="1"/>
</dbReference>
<dbReference type="PANTHER" id="PTHR32071">
    <property type="entry name" value="TRANSCRIPTIONAL REGULATORY PROTEIN"/>
    <property type="match status" value="1"/>
</dbReference>
<sequence length="354" mass="40181">MNRFEQESQSVFGNYTETQLVNNDTERSIVYGSVVMKNLISSLKRLTNADVPILIYGETGTGKEVLAQYIHSSSKRKEHSMICINCAAIAPSLFEAEMFGYSKGAFTGSNPSGKKGLFESADGSTLFLDEVDSLPLEQQGKLLRALETKTIVRLGESKPIKVDFRLLVATNKNLHELVAMGKFREDLYYRLNVVPAYLPPLREREGDIRILSDYFLSHYLQKYDIKKKFSEDIYQQLESYSWPGNIRELKNLIERIVLMTDPSEYEIETITLPSGEMTSDFYGENNKCPVKKLIRNTPLVTEAPLEDQLSAYEKEILIAALKKYRNSSDAANALGISCPTMSRKMAKYRLSKQR</sequence>
<evidence type="ECO:0000313" key="6">
    <source>
        <dbReference type="EMBL" id="MBS7527937.1"/>
    </source>
</evidence>
<keyword evidence="1" id="KW-0547">Nucleotide-binding</keyword>
<evidence type="ECO:0000256" key="3">
    <source>
        <dbReference type="ARBA" id="ARBA00023015"/>
    </source>
</evidence>
<dbReference type="InterPro" id="IPR025944">
    <property type="entry name" value="Sigma_54_int_dom_CS"/>
</dbReference>
<dbReference type="InterPro" id="IPR025662">
    <property type="entry name" value="Sigma_54_int_dom_ATP-bd_1"/>
</dbReference>
<evidence type="ECO:0000256" key="4">
    <source>
        <dbReference type="ARBA" id="ARBA00023163"/>
    </source>
</evidence>
<reference evidence="6 7" key="1">
    <citation type="submission" date="2021-05" db="EMBL/GenBank/DDBJ databases">
        <title>Fusibacter ferrireducens sp. nov., an anaerobic, sulfur- and Fe-reducing bacterium isolated from the mangrove sediment.</title>
        <authorList>
            <person name="Qiu D."/>
        </authorList>
    </citation>
    <scope>NUCLEOTIDE SEQUENCE [LARGE SCALE GENOMIC DNA]</scope>
    <source>
        <strain evidence="6 7">DSM 12116</strain>
    </source>
</reference>
<dbReference type="Pfam" id="PF02954">
    <property type="entry name" value="HTH_8"/>
    <property type="match status" value="1"/>
</dbReference>
<dbReference type="InterPro" id="IPR003593">
    <property type="entry name" value="AAA+_ATPase"/>
</dbReference>
<comment type="caution">
    <text evidence="6">The sequence shown here is derived from an EMBL/GenBank/DDBJ whole genome shotgun (WGS) entry which is preliminary data.</text>
</comment>
<name>A0ABS5PSP9_9FIRM</name>
<dbReference type="InterPro" id="IPR002197">
    <property type="entry name" value="HTH_Fis"/>
</dbReference>
<dbReference type="InterPro" id="IPR009057">
    <property type="entry name" value="Homeodomain-like_sf"/>
</dbReference>
<dbReference type="InterPro" id="IPR002078">
    <property type="entry name" value="Sigma_54_int"/>
</dbReference>
<protein>
    <submittedName>
        <fullName evidence="6">Sigma 54-interacting transcriptional regulator</fullName>
    </submittedName>
</protein>
<keyword evidence="7" id="KW-1185">Reference proteome</keyword>
<dbReference type="Gene3D" id="3.40.50.300">
    <property type="entry name" value="P-loop containing nucleotide triphosphate hydrolases"/>
    <property type="match status" value="1"/>
</dbReference>
<dbReference type="InterPro" id="IPR058031">
    <property type="entry name" value="AAA_lid_NorR"/>
</dbReference>
<dbReference type="EMBL" id="JAHBCL010000028">
    <property type="protein sequence ID" value="MBS7527937.1"/>
    <property type="molecule type" value="Genomic_DNA"/>
</dbReference>
<dbReference type="PROSITE" id="PS00675">
    <property type="entry name" value="SIGMA54_INTERACT_1"/>
    <property type="match status" value="1"/>
</dbReference>
<feature type="domain" description="Sigma-54 factor interaction" evidence="5">
    <location>
        <begin position="29"/>
        <end position="258"/>
    </location>
</feature>
<dbReference type="SUPFAM" id="SSF52540">
    <property type="entry name" value="P-loop containing nucleoside triphosphate hydrolases"/>
    <property type="match status" value="1"/>
</dbReference>
<keyword evidence="2" id="KW-0067">ATP-binding</keyword>
<accession>A0ABS5PSP9</accession>
<dbReference type="Gene3D" id="1.10.10.60">
    <property type="entry name" value="Homeodomain-like"/>
    <property type="match status" value="1"/>
</dbReference>
<dbReference type="InterPro" id="IPR027417">
    <property type="entry name" value="P-loop_NTPase"/>
</dbReference>
<gene>
    <name evidence="6" type="ORF">KHM83_14725</name>
</gene>
<dbReference type="Gene3D" id="1.10.8.60">
    <property type="match status" value="1"/>
</dbReference>
<dbReference type="Proteomes" id="UP000746471">
    <property type="component" value="Unassembled WGS sequence"/>
</dbReference>
<dbReference type="CDD" id="cd00009">
    <property type="entry name" value="AAA"/>
    <property type="match status" value="1"/>
</dbReference>
<evidence type="ECO:0000256" key="1">
    <source>
        <dbReference type="ARBA" id="ARBA00022741"/>
    </source>
</evidence>
<dbReference type="PROSITE" id="PS00688">
    <property type="entry name" value="SIGMA54_INTERACT_3"/>
    <property type="match status" value="1"/>
</dbReference>
<keyword evidence="3" id="KW-0805">Transcription regulation</keyword>
<evidence type="ECO:0000256" key="2">
    <source>
        <dbReference type="ARBA" id="ARBA00022840"/>
    </source>
</evidence>
<dbReference type="PROSITE" id="PS50045">
    <property type="entry name" value="SIGMA54_INTERACT_4"/>
    <property type="match status" value="1"/>
</dbReference>
<dbReference type="SMART" id="SM00382">
    <property type="entry name" value="AAA"/>
    <property type="match status" value="1"/>
</dbReference>
<proteinExistence type="predicted"/>
<dbReference type="SUPFAM" id="SSF46689">
    <property type="entry name" value="Homeodomain-like"/>
    <property type="match status" value="1"/>
</dbReference>
<organism evidence="6 7">
    <name type="scientific">Fusibacter paucivorans</name>
    <dbReference type="NCBI Taxonomy" id="76009"/>
    <lineage>
        <taxon>Bacteria</taxon>
        <taxon>Bacillati</taxon>
        <taxon>Bacillota</taxon>
        <taxon>Clostridia</taxon>
        <taxon>Eubacteriales</taxon>
        <taxon>Eubacteriales Family XII. Incertae Sedis</taxon>
        <taxon>Fusibacter</taxon>
    </lineage>
</organism>
<dbReference type="Pfam" id="PF00158">
    <property type="entry name" value="Sigma54_activat"/>
    <property type="match status" value="1"/>
</dbReference>
<evidence type="ECO:0000313" key="7">
    <source>
        <dbReference type="Proteomes" id="UP000746471"/>
    </source>
</evidence>